<comment type="caution">
    <text evidence="1">The sequence shown here is derived from an EMBL/GenBank/DDBJ whole genome shotgun (WGS) entry which is preliminary data.</text>
</comment>
<accession>A0A549T138</accession>
<dbReference type="Proteomes" id="UP000316781">
    <property type="component" value="Unassembled WGS sequence"/>
</dbReference>
<dbReference type="InterPro" id="IPR011990">
    <property type="entry name" value="TPR-like_helical_dom_sf"/>
</dbReference>
<dbReference type="RefSeq" id="WP_109027615.1">
    <property type="nucleotide sequence ID" value="NZ_BGJY01000001.1"/>
</dbReference>
<organism evidence="1 2">
    <name type="scientific">Methylosinus sporium</name>
    <dbReference type="NCBI Taxonomy" id="428"/>
    <lineage>
        <taxon>Bacteria</taxon>
        <taxon>Pseudomonadati</taxon>
        <taxon>Pseudomonadota</taxon>
        <taxon>Alphaproteobacteria</taxon>
        <taxon>Hyphomicrobiales</taxon>
        <taxon>Methylocystaceae</taxon>
        <taxon>Methylosinus</taxon>
    </lineage>
</organism>
<protein>
    <recommendedName>
        <fullName evidence="3">Tetratricopeptide repeat protein</fullName>
    </recommendedName>
</protein>
<dbReference type="Gene3D" id="1.25.40.10">
    <property type="entry name" value="Tetratricopeptide repeat domain"/>
    <property type="match status" value="1"/>
</dbReference>
<dbReference type="AlphaFoldDB" id="A0A549T138"/>
<gene>
    <name evidence="1" type="ORF">FM996_06850</name>
</gene>
<dbReference type="SUPFAM" id="SSF48452">
    <property type="entry name" value="TPR-like"/>
    <property type="match status" value="1"/>
</dbReference>
<evidence type="ECO:0000313" key="1">
    <source>
        <dbReference type="EMBL" id="TRL35592.1"/>
    </source>
</evidence>
<sequence>MLNGDGALRNEAFDTGDEILSSPVFGAGLPAEAERHLREAALSYHLGDVAEQHLFEARRLAPTHVAVLIGLYRFYFYKNRLEDTLEIAKTCLTRAAIDNSLPLDWREVRKGDADFANYEAVLPRFFMFVLKGYAYLQMRMGEHEEGREAAQKLLELDPTDKVGATLLLTVLAQREAEDVD</sequence>
<proteinExistence type="predicted"/>
<evidence type="ECO:0008006" key="3">
    <source>
        <dbReference type="Google" id="ProtNLM"/>
    </source>
</evidence>
<name>A0A549T138_METSR</name>
<evidence type="ECO:0000313" key="2">
    <source>
        <dbReference type="Proteomes" id="UP000316781"/>
    </source>
</evidence>
<reference evidence="1 2" key="1">
    <citation type="submission" date="2019-07" db="EMBL/GenBank/DDBJ databases">
        <title>Ln-dependent methylotrophs.</title>
        <authorList>
            <person name="Tani A."/>
        </authorList>
    </citation>
    <scope>NUCLEOTIDE SEQUENCE [LARGE SCALE GENOMIC DNA]</scope>
    <source>
        <strain evidence="1 2">SM89A</strain>
    </source>
</reference>
<dbReference type="EMBL" id="VJMF01000028">
    <property type="protein sequence ID" value="TRL35592.1"/>
    <property type="molecule type" value="Genomic_DNA"/>
</dbReference>